<dbReference type="EMBL" id="VSSQ01000001">
    <property type="protein sequence ID" value="MPL54605.1"/>
    <property type="molecule type" value="Genomic_DNA"/>
</dbReference>
<reference evidence="1" key="1">
    <citation type="submission" date="2019-08" db="EMBL/GenBank/DDBJ databases">
        <authorList>
            <person name="Kucharzyk K."/>
            <person name="Murdoch R.W."/>
            <person name="Higgins S."/>
            <person name="Loffler F."/>
        </authorList>
    </citation>
    <scope>NUCLEOTIDE SEQUENCE</scope>
</reference>
<dbReference type="PROSITE" id="PS51257">
    <property type="entry name" value="PROKAR_LIPOPROTEIN"/>
    <property type="match status" value="1"/>
</dbReference>
<evidence type="ECO:0000313" key="1">
    <source>
        <dbReference type="EMBL" id="MPL54605.1"/>
    </source>
</evidence>
<comment type="caution">
    <text evidence="1">The sequence shown here is derived from an EMBL/GenBank/DDBJ whole genome shotgun (WGS) entry which is preliminary data.</text>
</comment>
<proteinExistence type="predicted"/>
<protein>
    <submittedName>
        <fullName evidence="1">Uncharacterized protein</fullName>
    </submittedName>
</protein>
<organism evidence="1">
    <name type="scientific">bioreactor metagenome</name>
    <dbReference type="NCBI Taxonomy" id="1076179"/>
    <lineage>
        <taxon>unclassified sequences</taxon>
        <taxon>metagenomes</taxon>
        <taxon>ecological metagenomes</taxon>
    </lineage>
</organism>
<gene>
    <name evidence="1" type="ORF">SDC9_00071</name>
</gene>
<sequence>MKKLIFSNLIVFSIISCSSDGLQSTSTTTSLSYDNGSLVTGKVSSNGVQAPAGFSLSELENGYINLGFYSFTHPTIQNRRHYIGDDFVVPVNETWNIDEFTFYFFKGLEEDVFPVNAVMLEIYDGDPRLNTSRKIFGDFSTNLFLKSQATDVYRIAYNSNSLSEAHQVYSVKAKIPNLNLQSGHYYFKMTTKYEGANFFYFAPHLPQSKVKNNNGFYFVVNNLNETYFTTDPDSKFDFPFLINGTKTIN</sequence>
<dbReference type="AlphaFoldDB" id="A0A644SIT5"/>
<accession>A0A644SIT5</accession>
<name>A0A644SIT5_9ZZZZ</name>